<organism evidence="1">
    <name type="scientific">Sarcoptes scabiei</name>
    <name type="common">Itch mite</name>
    <name type="synonym">Acarus scabiei</name>
    <dbReference type="NCBI Taxonomy" id="52283"/>
    <lineage>
        <taxon>Eukaryota</taxon>
        <taxon>Metazoa</taxon>
        <taxon>Ecdysozoa</taxon>
        <taxon>Arthropoda</taxon>
        <taxon>Chelicerata</taxon>
        <taxon>Arachnida</taxon>
        <taxon>Acari</taxon>
        <taxon>Acariformes</taxon>
        <taxon>Sarcoptiformes</taxon>
        <taxon>Astigmata</taxon>
        <taxon>Psoroptidia</taxon>
        <taxon>Sarcoptoidea</taxon>
        <taxon>Sarcoptidae</taxon>
        <taxon>Sarcoptinae</taxon>
        <taxon>Sarcoptes</taxon>
    </lineage>
</organism>
<evidence type="ECO:0000313" key="2">
    <source>
        <dbReference type="EnsemblMetazoa" id="KAF7490761.1"/>
    </source>
</evidence>
<gene>
    <name evidence="1" type="ORF">SSS_2681</name>
</gene>
<reference evidence="2" key="3">
    <citation type="submission" date="2022-06" db="UniProtKB">
        <authorList>
            <consortium name="EnsemblMetazoa"/>
        </authorList>
    </citation>
    <scope>IDENTIFICATION</scope>
</reference>
<reference evidence="3" key="1">
    <citation type="journal article" date="2020" name="PLoS Negl. Trop. Dis.">
        <title>High-quality nuclear genome for Sarcoptes scabiei-A critical resource for a neglected parasite.</title>
        <authorList>
            <person name="Korhonen P.K."/>
            <person name="Gasser R.B."/>
            <person name="Ma G."/>
            <person name="Wang T."/>
            <person name="Stroehlein A.J."/>
            <person name="Young N.D."/>
            <person name="Ang C.S."/>
            <person name="Fernando D.D."/>
            <person name="Lu H.C."/>
            <person name="Taylor S."/>
            <person name="Reynolds S.L."/>
            <person name="Mofiz E."/>
            <person name="Najaraj S.H."/>
            <person name="Gowda H."/>
            <person name="Madugundu A."/>
            <person name="Renuse S."/>
            <person name="Holt D."/>
            <person name="Pandey A."/>
            <person name="Papenfuss A.T."/>
            <person name="Fischer K."/>
        </authorList>
    </citation>
    <scope>NUCLEOTIDE SEQUENCE [LARGE SCALE GENOMIC DNA]</scope>
</reference>
<dbReference type="Proteomes" id="UP000070412">
    <property type="component" value="Unassembled WGS sequence"/>
</dbReference>
<proteinExistence type="predicted"/>
<protein>
    <submittedName>
        <fullName evidence="1 2">Uncharacterized protein</fullName>
    </submittedName>
</protein>
<evidence type="ECO:0000313" key="3">
    <source>
        <dbReference type="Proteomes" id="UP000070412"/>
    </source>
</evidence>
<sequence>MIHNNLLHKIDCNLLDEIYALTNLDSNFAEPIFTNLFNFTIRPLLIAIEISIKQSFDSVNDNDDDISILYRILSGVNQNLLRKNKIKGIFKKISLDYLWASASHRSSLDVINFSKITRKFLKRFNDKIIELFNDDQLCWYVMEKLVIGRNFQNRIARLVKEIDRTIVNGKDQIDYSDLFDTMEF</sequence>
<dbReference type="AlphaFoldDB" id="A0A834R8I3"/>
<reference evidence="1" key="2">
    <citation type="submission" date="2020-01" db="EMBL/GenBank/DDBJ databases">
        <authorList>
            <person name="Korhonen P.K.K."/>
            <person name="Guangxu M.G."/>
            <person name="Wang T.W."/>
            <person name="Stroehlein A.J.S."/>
            <person name="Young N.D."/>
            <person name="Ang C.-S.A."/>
            <person name="Fernando D.W.F."/>
            <person name="Lu H.L."/>
            <person name="Taylor S.T."/>
            <person name="Ehtesham M.E.M."/>
            <person name="Najaraj S.H.N."/>
            <person name="Harsha G.H.G."/>
            <person name="Madugundu A.M."/>
            <person name="Renuse S.R."/>
            <person name="Holt D.H."/>
            <person name="Pandey A.P."/>
            <person name="Papenfuss A.P."/>
            <person name="Gasser R.B.G."/>
            <person name="Fischer K.F."/>
        </authorList>
    </citation>
    <scope>NUCLEOTIDE SEQUENCE</scope>
    <source>
        <strain evidence="1">SSS_KF_BRIS2020</strain>
    </source>
</reference>
<dbReference type="EMBL" id="WVUK01000062">
    <property type="protein sequence ID" value="KAF7490761.1"/>
    <property type="molecule type" value="Genomic_DNA"/>
</dbReference>
<accession>A0A834R8I3</accession>
<evidence type="ECO:0000313" key="1">
    <source>
        <dbReference type="EMBL" id="KAF7490761.1"/>
    </source>
</evidence>
<name>A0A834R8I3_SARSC</name>
<keyword evidence="3" id="KW-1185">Reference proteome</keyword>
<dbReference type="EnsemblMetazoa" id="SSS_2681s_mrna">
    <property type="protein sequence ID" value="KAF7490761.1"/>
    <property type="gene ID" value="SSS_2681"/>
</dbReference>